<dbReference type="AlphaFoldDB" id="A0A918L6H1"/>
<dbReference type="Proteomes" id="UP000606194">
    <property type="component" value="Unassembled WGS sequence"/>
</dbReference>
<evidence type="ECO:0000313" key="2">
    <source>
        <dbReference type="EMBL" id="GGS15072.1"/>
    </source>
</evidence>
<name>A0A918L6H1_9ACTN</name>
<protein>
    <submittedName>
        <fullName evidence="2">Uncharacterized protein</fullName>
    </submittedName>
</protein>
<evidence type="ECO:0000313" key="3">
    <source>
        <dbReference type="Proteomes" id="UP000606194"/>
    </source>
</evidence>
<sequence>MTTDQRQPGPRSDDAAGHLRRATGTPSDKEHIIQTHPTADMFPMLSVDELHDLAESIKTEGQHQAIVLTVPAKRTV</sequence>
<dbReference type="RefSeq" id="WP_190152717.1">
    <property type="nucleotide sequence ID" value="NZ_BMTL01000031.1"/>
</dbReference>
<reference evidence="2" key="2">
    <citation type="submission" date="2020-09" db="EMBL/GenBank/DDBJ databases">
        <authorList>
            <person name="Sun Q."/>
            <person name="Ohkuma M."/>
        </authorList>
    </citation>
    <scope>NUCLEOTIDE SEQUENCE</scope>
    <source>
        <strain evidence="2">JCM 4386</strain>
    </source>
</reference>
<gene>
    <name evidence="2" type="ORF">GCM10010269_62830</name>
</gene>
<proteinExistence type="predicted"/>
<reference evidence="2" key="1">
    <citation type="journal article" date="2014" name="Int. J. Syst. Evol. Microbiol.">
        <title>Complete genome sequence of Corynebacterium casei LMG S-19264T (=DSM 44701T), isolated from a smear-ripened cheese.</title>
        <authorList>
            <consortium name="US DOE Joint Genome Institute (JGI-PGF)"/>
            <person name="Walter F."/>
            <person name="Albersmeier A."/>
            <person name="Kalinowski J."/>
            <person name="Ruckert C."/>
        </authorList>
    </citation>
    <scope>NUCLEOTIDE SEQUENCE</scope>
    <source>
        <strain evidence="2">JCM 4386</strain>
    </source>
</reference>
<organism evidence="2 3">
    <name type="scientific">Streptomyces humidus</name>
    <dbReference type="NCBI Taxonomy" id="52259"/>
    <lineage>
        <taxon>Bacteria</taxon>
        <taxon>Bacillati</taxon>
        <taxon>Actinomycetota</taxon>
        <taxon>Actinomycetes</taxon>
        <taxon>Kitasatosporales</taxon>
        <taxon>Streptomycetaceae</taxon>
        <taxon>Streptomyces</taxon>
    </lineage>
</organism>
<evidence type="ECO:0000256" key="1">
    <source>
        <dbReference type="SAM" id="MobiDB-lite"/>
    </source>
</evidence>
<feature type="region of interest" description="Disordered" evidence="1">
    <location>
        <begin position="1"/>
        <end position="34"/>
    </location>
</feature>
<dbReference type="EMBL" id="BMTL01000031">
    <property type="protein sequence ID" value="GGS15072.1"/>
    <property type="molecule type" value="Genomic_DNA"/>
</dbReference>
<accession>A0A918L6H1</accession>
<keyword evidence="3" id="KW-1185">Reference proteome</keyword>
<comment type="caution">
    <text evidence="2">The sequence shown here is derived from an EMBL/GenBank/DDBJ whole genome shotgun (WGS) entry which is preliminary data.</text>
</comment>